<dbReference type="InParanoid" id="A0A409WQW5"/>
<sequence>MLSSTIPRLPQQVVDRIVDEQPTTSRNLQVHTPVCWLFRTQYQRHLFRCIIIDRGRIDSFYGILATNPSIADYVRAIELRISHGGLDWIPEDEQFLKAMELLTRTSKPSLQSLRVSSESTRPPLTVTEGERILQRFFQPFIAPFITCLDIDCLDTDCLFNVLIEVITSCRSLVELRLRWTIGKQQQPNADAPHPVKLYTFAESHIDLNWVKWR</sequence>
<evidence type="ECO:0000313" key="1">
    <source>
        <dbReference type="EMBL" id="PPQ80892.1"/>
    </source>
</evidence>
<dbReference type="AlphaFoldDB" id="A0A409WQW5"/>
<keyword evidence="2" id="KW-1185">Reference proteome</keyword>
<gene>
    <name evidence="1" type="ORF">CVT25_001902</name>
</gene>
<evidence type="ECO:0008006" key="3">
    <source>
        <dbReference type="Google" id="ProtNLM"/>
    </source>
</evidence>
<accession>A0A409WQW5</accession>
<comment type="caution">
    <text evidence="1">The sequence shown here is derived from an EMBL/GenBank/DDBJ whole genome shotgun (WGS) entry which is preliminary data.</text>
</comment>
<name>A0A409WQW5_PSICY</name>
<organism evidence="1 2">
    <name type="scientific">Psilocybe cyanescens</name>
    <dbReference type="NCBI Taxonomy" id="93625"/>
    <lineage>
        <taxon>Eukaryota</taxon>
        <taxon>Fungi</taxon>
        <taxon>Dikarya</taxon>
        <taxon>Basidiomycota</taxon>
        <taxon>Agaricomycotina</taxon>
        <taxon>Agaricomycetes</taxon>
        <taxon>Agaricomycetidae</taxon>
        <taxon>Agaricales</taxon>
        <taxon>Agaricineae</taxon>
        <taxon>Strophariaceae</taxon>
        <taxon>Psilocybe</taxon>
    </lineage>
</organism>
<reference evidence="1 2" key="1">
    <citation type="journal article" date="2018" name="Evol. Lett.">
        <title>Horizontal gene cluster transfer increased hallucinogenic mushroom diversity.</title>
        <authorList>
            <person name="Reynolds H.T."/>
            <person name="Vijayakumar V."/>
            <person name="Gluck-Thaler E."/>
            <person name="Korotkin H.B."/>
            <person name="Matheny P.B."/>
            <person name="Slot J.C."/>
        </authorList>
    </citation>
    <scope>NUCLEOTIDE SEQUENCE [LARGE SCALE GENOMIC DNA]</scope>
    <source>
        <strain evidence="1 2">2631</strain>
    </source>
</reference>
<protein>
    <recommendedName>
        <fullName evidence="3">F-box domain-containing protein</fullName>
    </recommendedName>
</protein>
<dbReference type="Proteomes" id="UP000283269">
    <property type="component" value="Unassembled WGS sequence"/>
</dbReference>
<evidence type="ECO:0000313" key="2">
    <source>
        <dbReference type="Proteomes" id="UP000283269"/>
    </source>
</evidence>
<dbReference type="EMBL" id="NHYD01003305">
    <property type="protein sequence ID" value="PPQ80892.1"/>
    <property type="molecule type" value="Genomic_DNA"/>
</dbReference>
<dbReference type="OrthoDB" id="3069231at2759"/>
<proteinExistence type="predicted"/>